<keyword evidence="3" id="KW-0540">Nuclease</keyword>
<dbReference type="Proteomes" id="UP000225706">
    <property type="component" value="Unassembled WGS sequence"/>
</dbReference>
<evidence type="ECO:0000256" key="6">
    <source>
        <dbReference type="ARBA" id="ARBA00022763"/>
    </source>
</evidence>
<evidence type="ECO:0000256" key="4">
    <source>
        <dbReference type="ARBA" id="ARBA00022741"/>
    </source>
</evidence>
<organism evidence="17 18">
    <name type="scientific">Stylophora pistillata</name>
    <name type="common">Smooth cauliflower coral</name>
    <dbReference type="NCBI Taxonomy" id="50429"/>
    <lineage>
        <taxon>Eukaryota</taxon>
        <taxon>Metazoa</taxon>
        <taxon>Cnidaria</taxon>
        <taxon>Anthozoa</taxon>
        <taxon>Hexacorallia</taxon>
        <taxon>Scleractinia</taxon>
        <taxon>Astrocoeniina</taxon>
        <taxon>Pocilloporidae</taxon>
        <taxon>Stylophora</taxon>
    </lineage>
</organism>
<dbReference type="GO" id="GO:0030983">
    <property type="term" value="F:mismatched DNA binding"/>
    <property type="evidence" value="ECO:0007669"/>
    <property type="project" value="InterPro"/>
</dbReference>
<gene>
    <name evidence="17" type="primary">PMS2</name>
    <name evidence="17" type="ORF">AWC38_SpisGene7340</name>
</gene>
<dbReference type="Gene3D" id="3.30.230.10">
    <property type="match status" value="1"/>
</dbReference>
<dbReference type="InterPro" id="IPR037198">
    <property type="entry name" value="MutL_C_sf"/>
</dbReference>
<feature type="domain" description="DNA mismatch repair protein S5" evidence="16">
    <location>
        <begin position="222"/>
        <end position="361"/>
    </location>
</feature>
<dbReference type="GO" id="GO:0006298">
    <property type="term" value="P:mismatch repair"/>
    <property type="evidence" value="ECO:0007669"/>
    <property type="project" value="InterPro"/>
</dbReference>
<dbReference type="InterPro" id="IPR038973">
    <property type="entry name" value="MutL/Mlh/Pms-like"/>
</dbReference>
<dbReference type="CDD" id="cd16926">
    <property type="entry name" value="HATPase_MutL-MLH-PMS-like"/>
    <property type="match status" value="1"/>
</dbReference>
<feature type="region of interest" description="Disordered" evidence="14">
    <location>
        <begin position="592"/>
        <end position="618"/>
    </location>
</feature>
<dbReference type="Gene3D" id="3.30.1370.100">
    <property type="entry name" value="MutL, C-terminal domain, regulatory subdomain"/>
    <property type="match status" value="1"/>
</dbReference>
<dbReference type="EMBL" id="LSMT01000092">
    <property type="protein sequence ID" value="PFX27938.1"/>
    <property type="molecule type" value="Genomic_DNA"/>
</dbReference>
<accession>A0A2B4SH66</accession>
<dbReference type="GO" id="GO:0005524">
    <property type="term" value="F:ATP binding"/>
    <property type="evidence" value="ECO:0007669"/>
    <property type="project" value="UniProtKB-KW"/>
</dbReference>
<dbReference type="Pfam" id="PF01119">
    <property type="entry name" value="DNA_mis_repair"/>
    <property type="match status" value="1"/>
</dbReference>
<evidence type="ECO:0000256" key="9">
    <source>
        <dbReference type="ARBA" id="ARBA00023242"/>
    </source>
</evidence>
<dbReference type="PANTHER" id="PTHR10073">
    <property type="entry name" value="DNA MISMATCH REPAIR PROTEIN MLH, PMS, MUTL"/>
    <property type="match status" value="1"/>
</dbReference>
<evidence type="ECO:0000256" key="10">
    <source>
        <dbReference type="ARBA" id="ARBA00048778"/>
    </source>
</evidence>
<dbReference type="InterPro" id="IPR014721">
    <property type="entry name" value="Ribsml_uS5_D2-typ_fold_subgr"/>
</dbReference>
<dbReference type="Gene3D" id="3.30.565.10">
    <property type="entry name" value="Histidine kinase-like ATPase, C-terminal domain"/>
    <property type="match status" value="1"/>
</dbReference>
<keyword evidence="4" id="KW-0547">Nucleotide-binding</keyword>
<evidence type="ECO:0000256" key="7">
    <source>
        <dbReference type="ARBA" id="ARBA00022801"/>
    </source>
</evidence>
<dbReference type="Pfam" id="PF08676">
    <property type="entry name" value="MutL_C"/>
    <property type="match status" value="1"/>
</dbReference>
<dbReference type="CDD" id="cd03484">
    <property type="entry name" value="MutL_Trans_hPMS_2_like"/>
    <property type="match status" value="1"/>
</dbReference>
<evidence type="ECO:0000259" key="15">
    <source>
        <dbReference type="SMART" id="SM00853"/>
    </source>
</evidence>
<dbReference type="InterPro" id="IPR020568">
    <property type="entry name" value="Ribosomal_Su5_D2-typ_SF"/>
</dbReference>
<evidence type="ECO:0000256" key="14">
    <source>
        <dbReference type="SAM" id="MobiDB-lite"/>
    </source>
</evidence>
<sequence>MAAISSSPVVQAIDQKSIHQICSGQVVLSIATAMKELVENSLDAGATNIEIKLRNHGADVLEVIDNGCGVEPHNFEALTLKHHTSKLKDFSDLASVETFGFRGEALSSLCALSKLTIVTHHSSQTVATRLEYDHNGKLLSKNPCARDVGTTVLLENIFSTLPVRHREFLRNIKREFSKLAHVLQGYCLVSTGVRIMCSNQVEKGKKTTTVSTNGSDQVKDNITCVFGPKQVQTIMAFEQSVPNEEDCTEVGLDVVKTDPQNSPFHITGYISKPDHGMGRSSADRQFLYINKRPCELSKVVRVINEVYHTYNRHQYPFVMLDISLARDGVDVNVTPDKRQVFVQEEKVLLATMKSSLKRMFDPCTASFDVNQKPLKQIKLSETFAAKEGNGVNFPEKEELQNQKALNSTVNEVVEVSRSVQPTLTARPGVSEERGGFPSLSGFKRKFTVVDEYVTKKPKEPSSKQARLTSMFSRVGGLSNQSHKVRPRSERKQTTVINGQGDNEELMEDCRISEDVIEVQHKLDSKNFVDEEYVLDHNGEDRSVQSESDSILRVISSRSEVRDILNGETVLDDNTVEESSSRCPASFQSLSFASESGENNQDDPEPQTENQFPKENVDSGDYAMKVITLTPNRPKALSSKQGEVSGSFTDRKESTVNFSMDDLLSNAKKPQRRKAREVEARLFRAKIAPESNSSAETELRKNISKDMFKRMEILGQFNLGFIVAKLDNDLFIIDQHASDEKYNFEDQQRNTIIRSQRLIVPQKLELTASNEAILMDNVEIFRKNGFEFEIDENAEAMRKVKLISLPMSKNWTFGVEDIEELIFMLSDSPGVMCRPSRVRKMFASRACRMSIMVGTALDQAQMKKIVRHMGEIQHPWNCPHGRPTMRHLVNLGMLPSSDFL</sequence>
<keyword evidence="5 17" id="KW-0255">Endonuclease</keyword>
<dbReference type="InterPro" id="IPR002099">
    <property type="entry name" value="MutL/Mlh/PMS"/>
</dbReference>
<evidence type="ECO:0000256" key="3">
    <source>
        <dbReference type="ARBA" id="ARBA00022722"/>
    </source>
</evidence>
<dbReference type="FunFam" id="3.30.230.10:FF:000032">
    <property type="entry name" value="mismatch repair endonuclease PMS2 isoform X2"/>
    <property type="match status" value="1"/>
</dbReference>
<dbReference type="GO" id="GO:0016887">
    <property type="term" value="F:ATP hydrolysis activity"/>
    <property type="evidence" value="ECO:0007669"/>
    <property type="project" value="InterPro"/>
</dbReference>
<dbReference type="AlphaFoldDB" id="A0A2B4SH66"/>
<comment type="similarity">
    <text evidence="2">Belongs to the DNA mismatch repair MutL/HexB family.</text>
</comment>
<dbReference type="GO" id="GO:0032389">
    <property type="term" value="C:MutLalpha complex"/>
    <property type="evidence" value="ECO:0007669"/>
    <property type="project" value="TreeGrafter"/>
</dbReference>
<dbReference type="FunFam" id="3.30.565.10:FF:000014">
    <property type="entry name" value="Mismatch repair endonuclease pms1, putative"/>
    <property type="match status" value="1"/>
</dbReference>
<comment type="caution">
    <text evidence="17">The sequence shown here is derived from an EMBL/GenBank/DDBJ whole genome shotgun (WGS) entry which is preliminary data.</text>
</comment>
<keyword evidence="7" id="KW-0378">Hydrolase</keyword>
<dbReference type="GO" id="GO:0140664">
    <property type="term" value="F:ATP-dependent DNA damage sensor activity"/>
    <property type="evidence" value="ECO:0007669"/>
    <property type="project" value="InterPro"/>
</dbReference>
<dbReference type="Pfam" id="PF13589">
    <property type="entry name" value="HATPase_c_3"/>
    <property type="match status" value="1"/>
</dbReference>
<dbReference type="SMART" id="SM01340">
    <property type="entry name" value="DNA_mis_repair"/>
    <property type="match status" value="1"/>
</dbReference>
<dbReference type="PANTHER" id="PTHR10073:SF52">
    <property type="entry name" value="MISMATCH REPAIR ENDONUCLEASE PMS2"/>
    <property type="match status" value="1"/>
</dbReference>
<dbReference type="OrthoDB" id="10254304at2759"/>
<evidence type="ECO:0000256" key="2">
    <source>
        <dbReference type="ARBA" id="ARBA00006082"/>
    </source>
</evidence>
<keyword evidence="8" id="KW-0067">ATP-binding</keyword>
<dbReference type="SUPFAM" id="SSF54211">
    <property type="entry name" value="Ribosomal protein S5 domain 2-like"/>
    <property type="match status" value="1"/>
</dbReference>
<dbReference type="InterPro" id="IPR014790">
    <property type="entry name" value="MutL_C"/>
</dbReference>
<keyword evidence="6" id="KW-0227">DNA damage</keyword>
<evidence type="ECO:0000256" key="13">
    <source>
        <dbReference type="ARBA" id="ARBA00083250"/>
    </source>
</evidence>
<feature type="domain" description="MutL C-terminal dimerisation" evidence="15">
    <location>
        <begin position="712"/>
        <end position="856"/>
    </location>
</feature>
<proteinExistence type="inferred from homology"/>
<dbReference type="InterPro" id="IPR042121">
    <property type="entry name" value="MutL_C_regsub"/>
</dbReference>
<keyword evidence="9" id="KW-0539">Nucleus</keyword>
<evidence type="ECO:0000256" key="11">
    <source>
        <dbReference type="ARBA" id="ARBA00072579"/>
    </source>
</evidence>
<evidence type="ECO:0000256" key="1">
    <source>
        <dbReference type="ARBA" id="ARBA00004123"/>
    </source>
</evidence>
<evidence type="ECO:0000256" key="5">
    <source>
        <dbReference type="ARBA" id="ARBA00022759"/>
    </source>
</evidence>
<comment type="subcellular location">
    <subcellularLocation>
        <location evidence="1">Nucleus</location>
    </subcellularLocation>
</comment>
<evidence type="ECO:0000259" key="16">
    <source>
        <dbReference type="SMART" id="SM01340"/>
    </source>
</evidence>
<dbReference type="SUPFAM" id="SSF118116">
    <property type="entry name" value="DNA mismatch repair protein MutL"/>
    <property type="match status" value="1"/>
</dbReference>
<dbReference type="InterPro" id="IPR036890">
    <property type="entry name" value="HATPase_C_sf"/>
</dbReference>
<dbReference type="InterPro" id="IPR014762">
    <property type="entry name" value="DNA_mismatch_repair_CS"/>
</dbReference>
<keyword evidence="18" id="KW-1185">Reference proteome</keyword>
<evidence type="ECO:0000313" key="18">
    <source>
        <dbReference type="Proteomes" id="UP000225706"/>
    </source>
</evidence>
<dbReference type="STRING" id="50429.A0A2B4SH66"/>
<evidence type="ECO:0000313" key="17">
    <source>
        <dbReference type="EMBL" id="PFX27938.1"/>
    </source>
</evidence>
<dbReference type="Gene3D" id="3.30.1540.20">
    <property type="entry name" value="MutL, C-terminal domain, dimerisation subdomain"/>
    <property type="match status" value="1"/>
</dbReference>
<dbReference type="GO" id="GO:0004519">
    <property type="term" value="F:endonuclease activity"/>
    <property type="evidence" value="ECO:0007669"/>
    <property type="project" value="UniProtKB-KW"/>
</dbReference>
<evidence type="ECO:0000256" key="12">
    <source>
        <dbReference type="ARBA" id="ARBA00077255"/>
    </source>
</evidence>
<evidence type="ECO:0000256" key="8">
    <source>
        <dbReference type="ARBA" id="ARBA00022840"/>
    </source>
</evidence>
<dbReference type="SMART" id="SM00853">
    <property type="entry name" value="MutL_C"/>
    <property type="match status" value="1"/>
</dbReference>
<protein>
    <recommendedName>
        <fullName evidence="11">Mismatch repair endonuclease PMS2</fullName>
    </recommendedName>
    <alternativeName>
        <fullName evidence="13">DNA mismatch repair protein PMS2</fullName>
    </alternativeName>
    <alternativeName>
        <fullName evidence="12">PMS1 protein homolog 2</fullName>
    </alternativeName>
</protein>
<dbReference type="NCBIfam" id="TIGR00585">
    <property type="entry name" value="mutl"/>
    <property type="match status" value="1"/>
</dbReference>
<dbReference type="FunFam" id="3.30.1540.20:FF:000019">
    <property type="entry name" value="PMS1 homolog 2, mismatch repair system component"/>
    <property type="match status" value="1"/>
</dbReference>
<comment type="catalytic activity">
    <reaction evidence="10">
        <text>ATP + H2O = ADP + phosphate + H(+)</text>
        <dbReference type="Rhea" id="RHEA:13065"/>
        <dbReference type="ChEBI" id="CHEBI:15377"/>
        <dbReference type="ChEBI" id="CHEBI:15378"/>
        <dbReference type="ChEBI" id="CHEBI:30616"/>
        <dbReference type="ChEBI" id="CHEBI:43474"/>
        <dbReference type="ChEBI" id="CHEBI:456216"/>
    </reaction>
    <physiologicalReaction direction="left-to-right" evidence="10">
        <dbReference type="Rhea" id="RHEA:13066"/>
    </physiologicalReaction>
</comment>
<reference evidence="18" key="1">
    <citation type="journal article" date="2017" name="bioRxiv">
        <title>Comparative analysis of the genomes of Stylophora pistillata and Acropora digitifera provides evidence for extensive differences between species of corals.</title>
        <authorList>
            <person name="Voolstra C.R."/>
            <person name="Li Y."/>
            <person name="Liew Y.J."/>
            <person name="Baumgarten S."/>
            <person name="Zoccola D."/>
            <person name="Flot J.-F."/>
            <person name="Tambutte S."/>
            <person name="Allemand D."/>
            <person name="Aranda M."/>
        </authorList>
    </citation>
    <scope>NUCLEOTIDE SEQUENCE [LARGE SCALE GENOMIC DNA]</scope>
</reference>
<name>A0A2B4SH66_STYPI</name>
<dbReference type="InterPro" id="IPR013507">
    <property type="entry name" value="DNA_mismatch_S5_2-like"/>
</dbReference>
<dbReference type="FunFam" id="3.30.1370.100:FF:000001">
    <property type="entry name" value="Mismatch repair endonuclease pms1, putative"/>
    <property type="match status" value="1"/>
</dbReference>
<dbReference type="InterPro" id="IPR042120">
    <property type="entry name" value="MutL_C_dimsub"/>
</dbReference>
<dbReference type="SUPFAM" id="SSF55874">
    <property type="entry name" value="ATPase domain of HSP90 chaperone/DNA topoisomerase II/histidine kinase"/>
    <property type="match status" value="1"/>
</dbReference>
<dbReference type="PROSITE" id="PS00058">
    <property type="entry name" value="DNA_MISMATCH_REPAIR_1"/>
    <property type="match status" value="1"/>
</dbReference>